<keyword evidence="2" id="KW-1133">Transmembrane helix</keyword>
<feature type="region of interest" description="Disordered" evidence="1">
    <location>
        <begin position="159"/>
        <end position="186"/>
    </location>
</feature>
<dbReference type="AlphaFoldDB" id="A0A6S7H5X7"/>
<feature type="region of interest" description="Disordered" evidence="1">
    <location>
        <begin position="374"/>
        <end position="395"/>
    </location>
</feature>
<dbReference type="Proteomes" id="UP001152795">
    <property type="component" value="Unassembled WGS sequence"/>
</dbReference>
<evidence type="ECO:0000256" key="3">
    <source>
        <dbReference type="SAM" id="SignalP"/>
    </source>
</evidence>
<protein>
    <submittedName>
        <fullName evidence="4">Uncharacterized protein</fullName>
    </submittedName>
</protein>
<evidence type="ECO:0000313" key="4">
    <source>
        <dbReference type="EMBL" id="CAB3992017.1"/>
    </source>
</evidence>
<organism evidence="4 5">
    <name type="scientific">Paramuricea clavata</name>
    <name type="common">Red gorgonian</name>
    <name type="synonym">Violescent sea-whip</name>
    <dbReference type="NCBI Taxonomy" id="317549"/>
    <lineage>
        <taxon>Eukaryota</taxon>
        <taxon>Metazoa</taxon>
        <taxon>Cnidaria</taxon>
        <taxon>Anthozoa</taxon>
        <taxon>Octocorallia</taxon>
        <taxon>Malacalcyonacea</taxon>
        <taxon>Plexauridae</taxon>
        <taxon>Paramuricea</taxon>
    </lineage>
</organism>
<evidence type="ECO:0000256" key="2">
    <source>
        <dbReference type="SAM" id="Phobius"/>
    </source>
</evidence>
<feature type="chain" id="PRO_5044206136" evidence="3">
    <location>
        <begin position="25"/>
        <end position="452"/>
    </location>
</feature>
<gene>
    <name evidence="4" type="ORF">PACLA_8A024049</name>
</gene>
<keyword evidence="2" id="KW-0812">Transmembrane</keyword>
<name>A0A6S7H5X7_PARCT</name>
<accession>A0A6S7H5X7</accession>
<evidence type="ECO:0000256" key="1">
    <source>
        <dbReference type="SAM" id="MobiDB-lite"/>
    </source>
</evidence>
<keyword evidence="2" id="KW-0472">Membrane</keyword>
<feature type="transmembrane region" description="Helical" evidence="2">
    <location>
        <begin position="206"/>
        <end position="223"/>
    </location>
</feature>
<keyword evidence="5" id="KW-1185">Reference proteome</keyword>
<comment type="caution">
    <text evidence="4">The sequence shown here is derived from an EMBL/GenBank/DDBJ whole genome shotgun (WGS) entry which is preliminary data.</text>
</comment>
<sequence length="452" mass="50626">MLESLNQFTKFLFILMLLARISVSQPKESKDAAKCATKCVNDMEKLAQLKQACKTMTLSKCIFDARTERIPKSGRRCFRVNAHRSSTQIECVQVLRNTTSQIKYCSTFVYFCIYQKDGAHSIQKRDITAEQNITNTPRANTTKFSPTAKNISLHRASALATSPNSAKTSTTTTQPTEQSTSHTSSTPNTAFMTLKDFFGHWKNACYVAVGGLVLILAIVVVLCKCRKRKNSGINTVEIRSVVSPTSTLGESEVESIKLTTELTHTVEVRSVSPTPTPVSNEVQLNSPIYCETDTFQFPSSQPRGETNETVEAEVSEPTDVENNSEDEYCCPENIEDEYETMNSVVPPQASGVYAYAYDHVNINASYVNTFPHQQQTSGVEDDDYEYPQNRRSSSDNEYRYAYDWLDPGARVAALSASEPVEDENYYENCQTLLQNNLEKENEIVTLEYVAVL</sequence>
<feature type="signal peptide" evidence="3">
    <location>
        <begin position="1"/>
        <end position="24"/>
    </location>
</feature>
<feature type="compositionally biased region" description="Low complexity" evidence="1">
    <location>
        <begin position="161"/>
        <end position="186"/>
    </location>
</feature>
<reference evidence="4" key="1">
    <citation type="submission" date="2020-04" db="EMBL/GenBank/DDBJ databases">
        <authorList>
            <person name="Alioto T."/>
            <person name="Alioto T."/>
            <person name="Gomez Garrido J."/>
        </authorList>
    </citation>
    <scope>NUCLEOTIDE SEQUENCE</scope>
    <source>
        <strain evidence="4">A484AB</strain>
    </source>
</reference>
<evidence type="ECO:0000313" key="5">
    <source>
        <dbReference type="Proteomes" id="UP001152795"/>
    </source>
</evidence>
<keyword evidence="3" id="KW-0732">Signal</keyword>
<proteinExistence type="predicted"/>
<dbReference type="EMBL" id="CACRXK020001962">
    <property type="protein sequence ID" value="CAB3992017.1"/>
    <property type="molecule type" value="Genomic_DNA"/>
</dbReference>